<organism evidence="2 3">
    <name type="scientific">Eiseniibacteriota bacterium</name>
    <dbReference type="NCBI Taxonomy" id="2212470"/>
    <lineage>
        <taxon>Bacteria</taxon>
        <taxon>Candidatus Eiseniibacteriota</taxon>
    </lineage>
</organism>
<gene>
    <name evidence="2" type="ORF">KC729_13185</name>
</gene>
<feature type="transmembrane region" description="Helical" evidence="1">
    <location>
        <begin position="186"/>
        <end position="208"/>
    </location>
</feature>
<keyword evidence="1" id="KW-1133">Transmembrane helix</keyword>
<reference evidence="2" key="1">
    <citation type="submission" date="2020-04" db="EMBL/GenBank/DDBJ databases">
        <authorList>
            <person name="Zhang T."/>
        </authorList>
    </citation>
    <scope>NUCLEOTIDE SEQUENCE</scope>
    <source>
        <strain evidence="2">HKST-UBA01</strain>
    </source>
</reference>
<feature type="transmembrane region" description="Helical" evidence="1">
    <location>
        <begin position="42"/>
        <end position="60"/>
    </location>
</feature>
<accession>A0A956RPH5</accession>
<dbReference type="EMBL" id="JAGQHR010000436">
    <property type="protein sequence ID" value="MCA9728636.1"/>
    <property type="molecule type" value="Genomic_DNA"/>
</dbReference>
<dbReference type="AlphaFoldDB" id="A0A956RPH5"/>
<feature type="transmembrane region" description="Helical" evidence="1">
    <location>
        <begin position="322"/>
        <end position="339"/>
    </location>
</feature>
<reference evidence="2" key="2">
    <citation type="journal article" date="2021" name="Microbiome">
        <title>Successional dynamics and alternative stable states in a saline activated sludge microbial community over 9 years.</title>
        <authorList>
            <person name="Wang Y."/>
            <person name="Ye J."/>
            <person name="Ju F."/>
            <person name="Liu L."/>
            <person name="Boyd J.A."/>
            <person name="Deng Y."/>
            <person name="Parks D.H."/>
            <person name="Jiang X."/>
            <person name="Yin X."/>
            <person name="Woodcroft B.J."/>
            <person name="Tyson G.W."/>
            <person name="Hugenholtz P."/>
            <person name="Polz M.F."/>
            <person name="Zhang T."/>
        </authorList>
    </citation>
    <scope>NUCLEOTIDE SEQUENCE</scope>
    <source>
        <strain evidence="2">HKST-UBA01</strain>
    </source>
</reference>
<feature type="transmembrane region" description="Helical" evidence="1">
    <location>
        <begin position="12"/>
        <end position="30"/>
    </location>
</feature>
<proteinExistence type="predicted"/>
<evidence type="ECO:0000313" key="2">
    <source>
        <dbReference type="EMBL" id="MCA9728636.1"/>
    </source>
</evidence>
<feature type="transmembrane region" description="Helical" evidence="1">
    <location>
        <begin position="126"/>
        <end position="145"/>
    </location>
</feature>
<sequence>KLLPWPGWGEALLFKGVLALSWIGVIRWCERALANRPLWDRAVGLAIAAWLPLGPIQAVSEGHNDALVSALIAGWICLRGSRPALAMLPLVASALCKYVTAPLVLVELLVPGVRRSLGARPVAKTLAIRVGLVGALTVLSFAPFFRSLEMFRSALRMRAWHFLTPREAMLPFQTALDSLAGRHWGWIPVFVGMAPVLIALPFVVAALFHRMRPQGMDPSRSHGGSVDPKGGWGRRLGIPSKDPEGALVLAGLAILMAILLSGLGHVWPWFVLWPIPLAVMIPGHGIARGWLALALAIPFGFGFVIHGSGLPDVLRFQLSSTACYLLAAAIFALVPIRWFPPTTAGTFPDGTG</sequence>
<keyword evidence="1" id="KW-0812">Transmembrane</keyword>
<keyword evidence="1" id="KW-0472">Membrane</keyword>
<evidence type="ECO:0000313" key="3">
    <source>
        <dbReference type="Proteomes" id="UP000697710"/>
    </source>
</evidence>
<feature type="transmembrane region" description="Helical" evidence="1">
    <location>
        <begin position="245"/>
        <end position="270"/>
    </location>
</feature>
<dbReference type="Proteomes" id="UP000697710">
    <property type="component" value="Unassembled WGS sequence"/>
</dbReference>
<comment type="caution">
    <text evidence="2">The sequence shown here is derived from an EMBL/GenBank/DDBJ whole genome shotgun (WGS) entry which is preliminary data.</text>
</comment>
<feature type="non-terminal residue" evidence="2">
    <location>
        <position position="1"/>
    </location>
</feature>
<name>A0A956RPH5_UNCEI</name>
<feature type="transmembrane region" description="Helical" evidence="1">
    <location>
        <begin position="84"/>
        <end position="106"/>
    </location>
</feature>
<protein>
    <submittedName>
        <fullName evidence="2">Uncharacterized protein</fullName>
    </submittedName>
</protein>
<feature type="transmembrane region" description="Helical" evidence="1">
    <location>
        <begin position="290"/>
        <end position="310"/>
    </location>
</feature>
<evidence type="ECO:0000256" key="1">
    <source>
        <dbReference type="SAM" id="Phobius"/>
    </source>
</evidence>